<dbReference type="EMBL" id="JACLYU010000016">
    <property type="protein sequence ID" value="MBM6700158.1"/>
    <property type="molecule type" value="Genomic_DNA"/>
</dbReference>
<dbReference type="Pfam" id="PF01596">
    <property type="entry name" value="Methyltransf_3"/>
    <property type="match status" value="1"/>
</dbReference>
<evidence type="ECO:0000256" key="3">
    <source>
        <dbReference type="ARBA" id="ARBA00022691"/>
    </source>
</evidence>
<evidence type="ECO:0000256" key="2">
    <source>
        <dbReference type="ARBA" id="ARBA00022679"/>
    </source>
</evidence>
<keyword evidence="5" id="KW-1185">Reference proteome</keyword>
<dbReference type="GO" id="GO:0032259">
    <property type="term" value="P:methylation"/>
    <property type="evidence" value="ECO:0007669"/>
    <property type="project" value="UniProtKB-KW"/>
</dbReference>
<reference evidence="4" key="2">
    <citation type="journal article" date="2021" name="Sci. Rep.">
        <title>The distribution of antibiotic resistance genes in chicken gut microbiota commensals.</title>
        <authorList>
            <person name="Juricova H."/>
            <person name="Matiasovicova J."/>
            <person name="Kubasova T."/>
            <person name="Cejkova D."/>
            <person name="Rychlik I."/>
        </authorList>
    </citation>
    <scope>NUCLEOTIDE SEQUENCE</scope>
    <source>
        <strain evidence="4">An836</strain>
    </source>
</reference>
<dbReference type="AlphaFoldDB" id="A0A939BA29"/>
<sequence length="223" mass="23107">MDKTAYGNLAKAWEYAEDEALARQTRVLADSRTLAAQAGMPQGSAAQAAFLRTMVRMAGASSVIAVGTGALVETIELVRGLDGAGQLTAVDSSTQGVALIRRAFARLEESTDTTLRAVNAPVGVFLPRLNGGMYDLIVVSGDAANYAPTFAQAPRLLRRGGAIVFLDVLALGPGDSEGGVPNPADRGDKATSMRALIEAVDTDDGFDASLAPVGTGMLVVVRR</sequence>
<dbReference type="PANTHER" id="PTHR10509:SF85">
    <property type="entry name" value="O-METHYLTRANSFERASE RV1220C-RELATED"/>
    <property type="match status" value="1"/>
</dbReference>
<comment type="caution">
    <text evidence="4">The sequence shown here is derived from an EMBL/GenBank/DDBJ whole genome shotgun (WGS) entry which is preliminary data.</text>
</comment>
<dbReference type="RefSeq" id="WP_204469476.1">
    <property type="nucleotide sequence ID" value="NZ_JACLYU010000016.1"/>
</dbReference>
<dbReference type="PROSITE" id="PS51682">
    <property type="entry name" value="SAM_OMT_I"/>
    <property type="match status" value="1"/>
</dbReference>
<keyword evidence="1 4" id="KW-0489">Methyltransferase</keyword>
<dbReference type="Proteomes" id="UP000718821">
    <property type="component" value="Unassembled WGS sequence"/>
</dbReference>
<evidence type="ECO:0000313" key="5">
    <source>
        <dbReference type="Proteomes" id="UP000718821"/>
    </source>
</evidence>
<keyword evidence="3" id="KW-0949">S-adenosyl-L-methionine</keyword>
<dbReference type="Gene3D" id="3.40.50.150">
    <property type="entry name" value="Vaccinia Virus protein VP39"/>
    <property type="match status" value="1"/>
</dbReference>
<reference evidence="4" key="1">
    <citation type="submission" date="2020-08" db="EMBL/GenBank/DDBJ databases">
        <authorList>
            <person name="Cejkova D."/>
            <person name="Kubasova T."/>
            <person name="Jahodarova E."/>
            <person name="Rychlik I."/>
        </authorList>
    </citation>
    <scope>NUCLEOTIDE SEQUENCE</scope>
    <source>
        <strain evidence="4">An836</strain>
    </source>
</reference>
<organism evidence="4 5">
    <name type="scientific">Bifidobacterium pullorum subsp. saeculare</name>
    <dbReference type="NCBI Taxonomy" id="78257"/>
    <lineage>
        <taxon>Bacteria</taxon>
        <taxon>Bacillati</taxon>
        <taxon>Actinomycetota</taxon>
        <taxon>Actinomycetes</taxon>
        <taxon>Bifidobacteriales</taxon>
        <taxon>Bifidobacteriaceae</taxon>
        <taxon>Bifidobacterium</taxon>
    </lineage>
</organism>
<keyword evidence="2" id="KW-0808">Transferase</keyword>
<protein>
    <submittedName>
        <fullName evidence="4">Methyltransferase</fullName>
    </submittedName>
</protein>
<dbReference type="GO" id="GO:0008757">
    <property type="term" value="F:S-adenosylmethionine-dependent methyltransferase activity"/>
    <property type="evidence" value="ECO:0007669"/>
    <property type="project" value="TreeGrafter"/>
</dbReference>
<dbReference type="SUPFAM" id="SSF53335">
    <property type="entry name" value="S-adenosyl-L-methionine-dependent methyltransferases"/>
    <property type="match status" value="1"/>
</dbReference>
<gene>
    <name evidence="4" type="ORF">H7U32_07585</name>
</gene>
<accession>A0A939BA29</accession>
<dbReference type="GO" id="GO:0008171">
    <property type="term" value="F:O-methyltransferase activity"/>
    <property type="evidence" value="ECO:0007669"/>
    <property type="project" value="InterPro"/>
</dbReference>
<dbReference type="PANTHER" id="PTHR10509">
    <property type="entry name" value="O-METHYLTRANSFERASE-RELATED"/>
    <property type="match status" value="1"/>
</dbReference>
<dbReference type="InterPro" id="IPR050362">
    <property type="entry name" value="Cation-dep_OMT"/>
</dbReference>
<proteinExistence type="predicted"/>
<evidence type="ECO:0000256" key="1">
    <source>
        <dbReference type="ARBA" id="ARBA00022603"/>
    </source>
</evidence>
<dbReference type="InterPro" id="IPR029063">
    <property type="entry name" value="SAM-dependent_MTases_sf"/>
</dbReference>
<name>A0A939BA29_9BIFI</name>
<dbReference type="InterPro" id="IPR002935">
    <property type="entry name" value="SAM_O-MeTrfase"/>
</dbReference>
<evidence type="ECO:0000313" key="4">
    <source>
        <dbReference type="EMBL" id="MBM6700158.1"/>
    </source>
</evidence>